<evidence type="ECO:0000313" key="2">
    <source>
        <dbReference type="Proteomes" id="UP001187343"/>
    </source>
</evidence>
<comment type="caution">
    <text evidence="1">The sequence shown here is derived from an EMBL/GenBank/DDBJ whole genome shotgun (WGS) entry which is preliminary data.</text>
</comment>
<proteinExistence type="predicted"/>
<dbReference type="Proteomes" id="UP001187343">
    <property type="component" value="Unassembled WGS sequence"/>
</dbReference>
<dbReference type="EMBL" id="JAUYZG010000003">
    <property type="protein sequence ID" value="KAK2911027.1"/>
    <property type="molecule type" value="Genomic_DNA"/>
</dbReference>
<name>A0AA88TXL1_9TELE</name>
<organism evidence="1 2">
    <name type="scientific">Cirrhinus molitorella</name>
    <name type="common">mud carp</name>
    <dbReference type="NCBI Taxonomy" id="172907"/>
    <lineage>
        <taxon>Eukaryota</taxon>
        <taxon>Metazoa</taxon>
        <taxon>Chordata</taxon>
        <taxon>Craniata</taxon>
        <taxon>Vertebrata</taxon>
        <taxon>Euteleostomi</taxon>
        <taxon>Actinopterygii</taxon>
        <taxon>Neopterygii</taxon>
        <taxon>Teleostei</taxon>
        <taxon>Ostariophysi</taxon>
        <taxon>Cypriniformes</taxon>
        <taxon>Cyprinidae</taxon>
        <taxon>Labeoninae</taxon>
        <taxon>Labeonini</taxon>
        <taxon>Cirrhinus</taxon>
    </lineage>
</organism>
<protein>
    <submittedName>
        <fullName evidence="1">Uncharacterized protein</fullName>
    </submittedName>
</protein>
<accession>A0AA88TXL1</accession>
<sequence length="95" mass="10317">MEVLEIMQVIEPVRQVSDRPTGTKADNNRNKPLRGKLLVVVCWGQGSSVSTPSLSRAHGTPLFPSALATLAVRVALTWICVLILESKHEDLIGLS</sequence>
<keyword evidence="2" id="KW-1185">Reference proteome</keyword>
<reference evidence="1" key="1">
    <citation type="submission" date="2023-08" db="EMBL/GenBank/DDBJ databases">
        <title>Chromosome-level Genome Assembly of mud carp (Cirrhinus molitorella).</title>
        <authorList>
            <person name="Liu H."/>
        </authorList>
    </citation>
    <scope>NUCLEOTIDE SEQUENCE</scope>
    <source>
        <strain evidence="1">Prfri</strain>
        <tissue evidence="1">Muscle</tissue>
    </source>
</reference>
<evidence type="ECO:0000313" key="1">
    <source>
        <dbReference type="EMBL" id="KAK2911027.1"/>
    </source>
</evidence>
<gene>
    <name evidence="1" type="ORF">Q8A67_003160</name>
</gene>
<dbReference type="AlphaFoldDB" id="A0AA88TXL1"/>